<dbReference type="Gene3D" id="1.25.40.20">
    <property type="entry name" value="Ankyrin repeat-containing domain"/>
    <property type="match status" value="1"/>
</dbReference>
<organism evidence="3 4">
    <name type="scientific">Cyclotella atomus</name>
    <dbReference type="NCBI Taxonomy" id="382360"/>
    <lineage>
        <taxon>Eukaryota</taxon>
        <taxon>Sar</taxon>
        <taxon>Stramenopiles</taxon>
        <taxon>Ochrophyta</taxon>
        <taxon>Bacillariophyta</taxon>
        <taxon>Coscinodiscophyceae</taxon>
        <taxon>Thalassiosirophycidae</taxon>
        <taxon>Stephanodiscales</taxon>
        <taxon>Stephanodiscaceae</taxon>
        <taxon>Cyclotella</taxon>
    </lineage>
</organism>
<dbReference type="InterPro" id="IPR036770">
    <property type="entry name" value="Ankyrin_rpt-contain_sf"/>
</dbReference>
<keyword evidence="4" id="KW-1185">Reference proteome</keyword>
<evidence type="ECO:0000256" key="2">
    <source>
        <dbReference type="ARBA" id="ARBA00023043"/>
    </source>
</evidence>
<evidence type="ECO:0008006" key="5">
    <source>
        <dbReference type="Google" id="ProtNLM"/>
    </source>
</evidence>
<sequence>MNKSRMTASHQENDQMLPKHPLAASRAEQFVDSPMTLARLISLQNWNQVETMLTSRPVETIPIDDRMAIAQENIIHFACRFSAPLSTIKLLALKYPKSLLTPDAIGRFAIHVACKYGASPLVIHFLICENFPASGVPDDSGKAPIHYVAQYYARSHSNDGNENMLQVVRLFKAAAPESFNLEDNEECNAIEYALESNCDIKVVKAMQRAARDDWRELKKRHNISHDEIRNSLEKTALENRKLLLGNIDEDVEMDVRDKPALSAGRPISDSSVPLVASRSYVAKTA</sequence>
<evidence type="ECO:0000313" key="4">
    <source>
        <dbReference type="Proteomes" id="UP001530400"/>
    </source>
</evidence>
<dbReference type="SUPFAM" id="SSF48403">
    <property type="entry name" value="Ankyrin repeat"/>
    <property type="match status" value="1"/>
</dbReference>
<accession>A0ABD3QLV3</accession>
<dbReference type="Proteomes" id="UP001530400">
    <property type="component" value="Unassembled WGS sequence"/>
</dbReference>
<evidence type="ECO:0000256" key="1">
    <source>
        <dbReference type="ARBA" id="ARBA00022737"/>
    </source>
</evidence>
<name>A0ABD3QLV3_9STRA</name>
<comment type="caution">
    <text evidence="3">The sequence shown here is derived from an EMBL/GenBank/DDBJ whole genome shotgun (WGS) entry which is preliminary data.</text>
</comment>
<reference evidence="3 4" key="1">
    <citation type="submission" date="2024-10" db="EMBL/GenBank/DDBJ databases">
        <title>Updated reference genomes for cyclostephanoid diatoms.</title>
        <authorList>
            <person name="Roberts W.R."/>
            <person name="Alverson A.J."/>
        </authorList>
    </citation>
    <scope>NUCLEOTIDE SEQUENCE [LARGE SCALE GENOMIC DNA]</scope>
    <source>
        <strain evidence="3 4">AJA010-31</strain>
    </source>
</reference>
<proteinExistence type="predicted"/>
<evidence type="ECO:0000313" key="3">
    <source>
        <dbReference type="EMBL" id="KAL3801184.1"/>
    </source>
</evidence>
<gene>
    <name evidence="3" type="ORF">ACHAWO_002755</name>
</gene>
<dbReference type="InterPro" id="IPR052420">
    <property type="entry name" value="Espin/Espin-like"/>
</dbReference>
<dbReference type="EMBL" id="JALLPJ020000144">
    <property type="protein sequence ID" value="KAL3801184.1"/>
    <property type="molecule type" value="Genomic_DNA"/>
</dbReference>
<dbReference type="PANTHER" id="PTHR24153">
    <property type="entry name" value="ESPIN"/>
    <property type="match status" value="1"/>
</dbReference>
<keyword evidence="2" id="KW-0040">ANK repeat</keyword>
<dbReference type="PANTHER" id="PTHR24153:SF8">
    <property type="entry name" value="FORKED, ISOFORM F"/>
    <property type="match status" value="1"/>
</dbReference>
<keyword evidence="1" id="KW-0677">Repeat</keyword>
<dbReference type="AlphaFoldDB" id="A0ABD3QLV3"/>
<protein>
    <recommendedName>
        <fullName evidence="5">Ankyrin repeat protein</fullName>
    </recommendedName>
</protein>